<dbReference type="EMBL" id="FPJE01000003">
    <property type="protein sequence ID" value="SFW24509.1"/>
    <property type="molecule type" value="Genomic_DNA"/>
</dbReference>
<dbReference type="Proteomes" id="UP000182248">
    <property type="component" value="Unassembled WGS sequence"/>
</dbReference>
<evidence type="ECO:0000256" key="2">
    <source>
        <dbReference type="ARBA" id="ARBA00023015"/>
    </source>
</evidence>
<dbReference type="InterPro" id="IPR014327">
    <property type="entry name" value="RNA_pol_sigma70_bacteroid"/>
</dbReference>
<dbReference type="InterPro" id="IPR013249">
    <property type="entry name" value="RNA_pol_sigma70_r4_t2"/>
</dbReference>
<name>A0A1K1MN76_9FLAO</name>
<dbReference type="InterPro" id="IPR014284">
    <property type="entry name" value="RNA_pol_sigma-70_dom"/>
</dbReference>
<keyword evidence="5" id="KW-0472">Membrane</keyword>
<dbReference type="Gene3D" id="1.10.1740.10">
    <property type="match status" value="1"/>
</dbReference>
<keyword evidence="9" id="KW-1185">Reference proteome</keyword>
<dbReference type="Pfam" id="PF08281">
    <property type="entry name" value="Sigma70_r4_2"/>
    <property type="match status" value="1"/>
</dbReference>
<keyword evidence="5" id="KW-1133">Transmembrane helix</keyword>
<dbReference type="InterPro" id="IPR013325">
    <property type="entry name" value="RNA_pol_sigma_r2"/>
</dbReference>
<protein>
    <submittedName>
        <fullName evidence="8">RNA polymerase sigma-70 factor, ECF subfamily</fullName>
    </submittedName>
</protein>
<evidence type="ECO:0000259" key="7">
    <source>
        <dbReference type="Pfam" id="PF08281"/>
    </source>
</evidence>
<dbReference type="AlphaFoldDB" id="A0A1K1MN76"/>
<evidence type="ECO:0000256" key="4">
    <source>
        <dbReference type="ARBA" id="ARBA00023163"/>
    </source>
</evidence>
<dbReference type="InterPro" id="IPR036388">
    <property type="entry name" value="WH-like_DNA-bd_sf"/>
</dbReference>
<dbReference type="OrthoDB" id="759001at2"/>
<dbReference type="SUPFAM" id="SSF88659">
    <property type="entry name" value="Sigma3 and sigma4 domains of RNA polymerase sigma factors"/>
    <property type="match status" value="1"/>
</dbReference>
<evidence type="ECO:0000256" key="3">
    <source>
        <dbReference type="ARBA" id="ARBA00023082"/>
    </source>
</evidence>
<organism evidence="8 9">
    <name type="scientific">Sinomicrobium oceani</name>
    <dbReference type="NCBI Taxonomy" id="1150368"/>
    <lineage>
        <taxon>Bacteria</taxon>
        <taxon>Pseudomonadati</taxon>
        <taxon>Bacteroidota</taxon>
        <taxon>Flavobacteriia</taxon>
        <taxon>Flavobacteriales</taxon>
        <taxon>Flavobacteriaceae</taxon>
        <taxon>Sinomicrobium</taxon>
    </lineage>
</organism>
<keyword evidence="3" id="KW-0731">Sigma factor</keyword>
<feature type="transmembrane region" description="Helical" evidence="5">
    <location>
        <begin position="178"/>
        <end position="200"/>
    </location>
</feature>
<keyword evidence="5" id="KW-0812">Transmembrane</keyword>
<comment type="similarity">
    <text evidence="1">Belongs to the sigma-70 factor family. ECF subfamily.</text>
</comment>
<feature type="domain" description="RNA polymerase sigma-70 region 2" evidence="6">
    <location>
        <begin position="22"/>
        <end position="88"/>
    </location>
</feature>
<evidence type="ECO:0000313" key="9">
    <source>
        <dbReference type="Proteomes" id="UP000182248"/>
    </source>
</evidence>
<dbReference type="STRING" id="1150368.SAMN02927921_00664"/>
<dbReference type="InterPro" id="IPR013324">
    <property type="entry name" value="RNA_pol_sigma_r3/r4-like"/>
</dbReference>
<dbReference type="NCBIfam" id="TIGR02937">
    <property type="entry name" value="sigma70-ECF"/>
    <property type="match status" value="1"/>
</dbReference>
<proteinExistence type="inferred from homology"/>
<dbReference type="InterPro" id="IPR007627">
    <property type="entry name" value="RNA_pol_sigma70_r2"/>
</dbReference>
<dbReference type="GO" id="GO:0003677">
    <property type="term" value="F:DNA binding"/>
    <property type="evidence" value="ECO:0007669"/>
    <property type="project" value="InterPro"/>
</dbReference>
<keyword evidence="4" id="KW-0804">Transcription</keyword>
<dbReference type="NCBIfam" id="TIGR02985">
    <property type="entry name" value="Sig70_bacteroi1"/>
    <property type="match status" value="1"/>
</dbReference>
<dbReference type="Pfam" id="PF04542">
    <property type="entry name" value="Sigma70_r2"/>
    <property type="match status" value="1"/>
</dbReference>
<keyword evidence="2" id="KW-0805">Transcription regulation</keyword>
<dbReference type="PANTHER" id="PTHR43133:SF46">
    <property type="entry name" value="RNA POLYMERASE SIGMA-70 FACTOR ECF SUBFAMILY"/>
    <property type="match status" value="1"/>
</dbReference>
<gene>
    <name evidence="8" type="ORF">SAMN02927921_00664</name>
</gene>
<dbReference type="GO" id="GO:0016987">
    <property type="term" value="F:sigma factor activity"/>
    <property type="evidence" value="ECO:0007669"/>
    <property type="project" value="UniProtKB-KW"/>
</dbReference>
<dbReference type="Gene3D" id="1.10.10.10">
    <property type="entry name" value="Winged helix-like DNA-binding domain superfamily/Winged helix DNA-binding domain"/>
    <property type="match status" value="1"/>
</dbReference>
<sequence length="201" mass="23624">MEQDKLLVERIRNNDQHALEQLFRKYYYPLCQFAGSFVKSPDIAEEVVSDVFFNIWQNRNVLDIRNNLKSYLFIAIKNQSLNVLKKNRISFFDMEISESQQKVSGLTAESALDYAEVEKRIETIIEELPPQRRIIFKLNRLEGFKYKEIADILQISVNTVQKQMIEAIRYISQYESQFFVSLVFGAFTLSSVLTRLHLIIP</sequence>
<evidence type="ECO:0000256" key="5">
    <source>
        <dbReference type="SAM" id="Phobius"/>
    </source>
</evidence>
<dbReference type="SUPFAM" id="SSF88946">
    <property type="entry name" value="Sigma2 domain of RNA polymerase sigma factors"/>
    <property type="match status" value="1"/>
</dbReference>
<dbReference type="GO" id="GO:0006352">
    <property type="term" value="P:DNA-templated transcription initiation"/>
    <property type="evidence" value="ECO:0007669"/>
    <property type="project" value="InterPro"/>
</dbReference>
<feature type="domain" description="RNA polymerase sigma factor 70 region 4 type 2" evidence="7">
    <location>
        <begin position="120"/>
        <end position="164"/>
    </location>
</feature>
<dbReference type="RefSeq" id="WP_072315951.1">
    <property type="nucleotide sequence ID" value="NZ_FPJE01000003.1"/>
</dbReference>
<dbReference type="InterPro" id="IPR039425">
    <property type="entry name" value="RNA_pol_sigma-70-like"/>
</dbReference>
<evidence type="ECO:0000259" key="6">
    <source>
        <dbReference type="Pfam" id="PF04542"/>
    </source>
</evidence>
<evidence type="ECO:0000256" key="1">
    <source>
        <dbReference type="ARBA" id="ARBA00010641"/>
    </source>
</evidence>
<dbReference type="PANTHER" id="PTHR43133">
    <property type="entry name" value="RNA POLYMERASE ECF-TYPE SIGMA FACTO"/>
    <property type="match status" value="1"/>
</dbReference>
<reference evidence="8 9" key="1">
    <citation type="submission" date="2016-11" db="EMBL/GenBank/DDBJ databases">
        <authorList>
            <person name="Jaros S."/>
            <person name="Januszkiewicz K."/>
            <person name="Wedrychowicz H."/>
        </authorList>
    </citation>
    <scope>NUCLEOTIDE SEQUENCE [LARGE SCALE GENOMIC DNA]</scope>
    <source>
        <strain evidence="8 9">CGMCC 1.12145</strain>
    </source>
</reference>
<evidence type="ECO:0000313" key="8">
    <source>
        <dbReference type="EMBL" id="SFW24509.1"/>
    </source>
</evidence>
<accession>A0A1K1MN76</accession>